<accession>A0AA40DAP7</accession>
<feature type="region of interest" description="Disordered" evidence="1">
    <location>
        <begin position="218"/>
        <end position="237"/>
    </location>
</feature>
<name>A0AA40DAP7_9PEZI</name>
<evidence type="ECO:0000256" key="1">
    <source>
        <dbReference type="SAM" id="MobiDB-lite"/>
    </source>
</evidence>
<sequence length="681" mass="75729">MKRKHPPRSLPFTSLSEIYRDSEPPSKKPRVDTPQYTRSDRRTRQLPKIEPPSTWSRRSSRSPSPKVNTRDPIDGYTHDPSDVDTQDPIETAWWDASITESSASSNDIASVKHATTRSMKRPIKGSTKGTSTQKPSRISRDSLTDEDMIDDHDPKMSEDYVPFSPPPPGHAISGTGKSARKSKDKSKIGRLAPGISPMQSMIEMIAAGDYIPFSPDSPVPARQQRKFRPPRPRSSLPVPEVQITRTKGYDPSIIYGADDPSPTVAFKKKSISEAEEEGAATSPSSIPPQVELDCTTWNPDLLKAQDGHGDLKRIWPARRGGVYCETCFRDECIRWIRARDKALRVSRVLGGDEDGSLTKPVIFPDQINHRVDKLFHRTPPDVVGLALLRILAQGRLEAFGEKSQDEVTEALDSLRQDVFASKGQVKRVERQCRALIETCGFSDPGRKETSPKDVAWLWEFDTLLQNTQSRFPTKTSPHVFFETSLATQDREAAIAELWTRAMATRGSTGGTPDKIDVPPSPRVNGTEFVTSVGTAMAQASKRSEKERDAGGIPFPCQYCAESESVKATAARTSRGRVVEDNPWIKSLIWSSGVSVEAASNTKAEDFFRLVEERGATMAEVSGIKFLVDSTGGEKRVVLVQMESVFDTMWKERQPGKRTSYETPVAVWEKWHDGGLQDYSIV</sequence>
<feature type="compositionally biased region" description="Polar residues" evidence="1">
    <location>
        <begin position="98"/>
        <end position="108"/>
    </location>
</feature>
<evidence type="ECO:0000313" key="3">
    <source>
        <dbReference type="Proteomes" id="UP001174997"/>
    </source>
</evidence>
<proteinExistence type="predicted"/>
<reference evidence="2" key="1">
    <citation type="submission" date="2023-06" db="EMBL/GenBank/DDBJ databases">
        <title>Genome-scale phylogeny and comparative genomics of the fungal order Sordariales.</title>
        <authorList>
            <consortium name="Lawrence Berkeley National Laboratory"/>
            <person name="Hensen N."/>
            <person name="Bonometti L."/>
            <person name="Westerberg I."/>
            <person name="Brannstrom I.O."/>
            <person name="Guillou S."/>
            <person name="Cros-Aarteil S."/>
            <person name="Calhoun S."/>
            <person name="Haridas S."/>
            <person name="Kuo A."/>
            <person name="Mondo S."/>
            <person name="Pangilinan J."/>
            <person name="Riley R."/>
            <person name="Labutti K."/>
            <person name="Andreopoulos B."/>
            <person name="Lipzen A."/>
            <person name="Chen C."/>
            <person name="Yanf M."/>
            <person name="Daum C."/>
            <person name="Ng V."/>
            <person name="Clum A."/>
            <person name="Steindorff A."/>
            <person name="Ohm R."/>
            <person name="Martin F."/>
            <person name="Silar P."/>
            <person name="Natvig D."/>
            <person name="Lalanne C."/>
            <person name="Gautier V."/>
            <person name="Ament-Velasquez S.L."/>
            <person name="Kruys A."/>
            <person name="Hutchinson M.I."/>
            <person name="Powell A.J."/>
            <person name="Barry K."/>
            <person name="Miller A.N."/>
            <person name="Grigoriev I.V."/>
            <person name="Debuchy R."/>
            <person name="Gladieux P."/>
            <person name="Thoren M.H."/>
            <person name="Johannesson H."/>
        </authorList>
    </citation>
    <scope>NUCLEOTIDE SEQUENCE</scope>
    <source>
        <strain evidence="2">CBS 307.81</strain>
    </source>
</reference>
<feature type="region of interest" description="Disordered" evidence="1">
    <location>
        <begin position="1"/>
        <end position="195"/>
    </location>
</feature>
<feature type="compositionally biased region" description="Low complexity" evidence="1">
    <location>
        <begin position="51"/>
        <end position="65"/>
    </location>
</feature>
<gene>
    <name evidence="2" type="ORF">QBC41DRAFT_280504</name>
</gene>
<feature type="compositionally biased region" description="Basic residues" evidence="1">
    <location>
        <begin position="114"/>
        <end position="123"/>
    </location>
</feature>
<feature type="compositionally biased region" description="Polar residues" evidence="1">
    <location>
        <begin position="127"/>
        <end position="136"/>
    </location>
</feature>
<feature type="compositionally biased region" description="Basic and acidic residues" evidence="1">
    <location>
        <begin position="68"/>
        <end position="81"/>
    </location>
</feature>
<evidence type="ECO:0000313" key="2">
    <source>
        <dbReference type="EMBL" id="KAK0666614.1"/>
    </source>
</evidence>
<dbReference type="AlphaFoldDB" id="A0AA40DAP7"/>
<dbReference type="Proteomes" id="UP001174997">
    <property type="component" value="Unassembled WGS sequence"/>
</dbReference>
<feature type="compositionally biased region" description="Basic and acidic residues" evidence="1">
    <location>
        <begin position="18"/>
        <end position="31"/>
    </location>
</feature>
<feature type="region of interest" description="Disordered" evidence="1">
    <location>
        <begin position="269"/>
        <end position="289"/>
    </location>
</feature>
<protein>
    <submittedName>
        <fullName evidence="2">Uncharacterized protein</fullName>
    </submittedName>
</protein>
<comment type="caution">
    <text evidence="2">The sequence shown here is derived from an EMBL/GenBank/DDBJ whole genome shotgun (WGS) entry which is preliminary data.</text>
</comment>
<dbReference type="EMBL" id="JAULSY010000085">
    <property type="protein sequence ID" value="KAK0666614.1"/>
    <property type="molecule type" value="Genomic_DNA"/>
</dbReference>
<organism evidence="2 3">
    <name type="scientific">Cercophora samala</name>
    <dbReference type="NCBI Taxonomy" id="330535"/>
    <lineage>
        <taxon>Eukaryota</taxon>
        <taxon>Fungi</taxon>
        <taxon>Dikarya</taxon>
        <taxon>Ascomycota</taxon>
        <taxon>Pezizomycotina</taxon>
        <taxon>Sordariomycetes</taxon>
        <taxon>Sordariomycetidae</taxon>
        <taxon>Sordariales</taxon>
        <taxon>Lasiosphaeriaceae</taxon>
        <taxon>Cercophora</taxon>
    </lineage>
</organism>
<keyword evidence="3" id="KW-1185">Reference proteome</keyword>